<organism evidence="2 3">
    <name type="scientific">Methylorubrum suomiense</name>
    <dbReference type="NCBI Taxonomy" id="144191"/>
    <lineage>
        <taxon>Bacteria</taxon>
        <taxon>Pseudomonadati</taxon>
        <taxon>Pseudomonadota</taxon>
        <taxon>Alphaproteobacteria</taxon>
        <taxon>Hyphomicrobiales</taxon>
        <taxon>Methylobacteriaceae</taxon>
        <taxon>Methylorubrum</taxon>
    </lineage>
</organism>
<evidence type="ECO:0000313" key="3">
    <source>
        <dbReference type="Proteomes" id="UP001055093"/>
    </source>
</evidence>
<comment type="caution">
    <text evidence="2">The sequence shown here is derived from an EMBL/GenBank/DDBJ whole genome shotgun (WGS) entry which is preliminary data.</text>
</comment>
<reference evidence="2" key="2">
    <citation type="submission" date="2021-08" db="EMBL/GenBank/DDBJ databases">
        <authorList>
            <person name="Tani A."/>
            <person name="Ola A."/>
            <person name="Ogura Y."/>
            <person name="Katsura K."/>
            <person name="Hayashi T."/>
        </authorList>
    </citation>
    <scope>NUCLEOTIDE SEQUENCE</scope>
    <source>
        <strain evidence="2">DSM 14458</strain>
    </source>
</reference>
<gene>
    <name evidence="2" type="ORF">BGCPKDLD_4671</name>
</gene>
<protein>
    <recommendedName>
        <fullName evidence="1">HTH crp-type domain-containing protein</fullName>
    </recommendedName>
</protein>
<dbReference type="InterPro" id="IPR012318">
    <property type="entry name" value="HTH_CRP"/>
</dbReference>
<keyword evidence="3" id="KW-1185">Reference proteome</keyword>
<dbReference type="SUPFAM" id="SSF46785">
    <property type="entry name" value="Winged helix' DNA-binding domain"/>
    <property type="match status" value="1"/>
</dbReference>
<evidence type="ECO:0000259" key="1">
    <source>
        <dbReference type="Pfam" id="PF13545"/>
    </source>
</evidence>
<dbReference type="InterPro" id="IPR014710">
    <property type="entry name" value="RmlC-like_jellyroll"/>
</dbReference>
<dbReference type="InterPro" id="IPR036390">
    <property type="entry name" value="WH_DNA-bd_sf"/>
</dbReference>
<sequence>MLVEAPGDKVKVGMDAPAAEAKTVEMQVAMLGSDDCVGVQALLGLGMANYRSHVEVGGWAFSCAAQAARRLLGENEKAREVMLRYVDLQLAETWQLTASAMGNSNDARIAIWLLQVASVIGDTAIPVTHQGISNRMNIRRPSVTEGLQRMVDQGWIRQAGRGRLDIINVEALMQMAYHHAPGQFDHRKAFRSYLEELRQS</sequence>
<feature type="domain" description="HTH crp-type" evidence="1">
    <location>
        <begin position="107"/>
        <end position="174"/>
    </location>
</feature>
<dbReference type="Gene3D" id="2.60.120.10">
    <property type="entry name" value="Jelly Rolls"/>
    <property type="match status" value="1"/>
</dbReference>
<evidence type="ECO:0000313" key="2">
    <source>
        <dbReference type="EMBL" id="GJE78060.1"/>
    </source>
</evidence>
<dbReference type="Proteomes" id="UP001055093">
    <property type="component" value="Unassembled WGS sequence"/>
</dbReference>
<dbReference type="EMBL" id="BPRE01000020">
    <property type="protein sequence ID" value="GJE78060.1"/>
    <property type="molecule type" value="Genomic_DNA"/>
</dbReference>
<name>A0ABQ4V0E2_9HYPH</name>
<dbReference type="RefSeq" id="WP_238308742.1">
    <property type="nucleotide sequence ID" value="NZ_BPRE01000020.1"/>
</dbReference>
<dbReference type="Pfam" id="PF13545">
    <property type="entry name" value="HTH_Crp_2"/>
    <property type="match status" value="1"/>
</dbReference>
<accession>A0ABQ4V0E2</accession>
<proteinExistence type="predicted"/>
<reference evidence="2" key="1">
    <citation type="journal article" date="2021" name="Front. Microbiol.">
        <title>Comprehensive Comparative Genomics and Phenotyping of Methylobacterium Species.</title>
        <authorList>
            <person name="Alessa O."/>
            <person name="Ogura Y."/>
            <person name="Fujitani Y."/>
            <person name="Takami H."/>
            <person name="Hayashi T."/>
            <person name="Sahin N."/>
            <person name="Tani A."/>
        </authorList>
    </citation>
    <scope>NUCLEOTIDE SEQUENCE</scope>
    <source>
        <strain evidence="2">DSM 14458</strain>
    </source>
</reference>